<dbReference type="EMBL" id="UINC01115787">
    <property type="protein sequence ID" value="SVC87068.1"/>
    <property type="molecule type" value="Genomic_DNA"/>
</dbReference>
<sequence length="49" mass="5492">MLTRGSRYLLSKDVLNQGLNLAIQRKVNFESLDNANNNESVVRVTIDDG</sequence>
<gene>
    <name evidence="1" type="ORF">METZ01_LOCUS339922</name>
</gene>
<name>A0A382QQ61_9ZZZZ</name>
<protein>
    <submittedName>
        <fullName evidence="1">Uncharacterized protein</fullName>
    </submittedName>
</protein>
<accession>A0A382QQ61</accession>
<proteinExistence type="predicted"/>
<organism evidence="1">
    <name type="scientific">marine metagenome</name>
    <dbReference type="NCBI Taxonomy" id="408172"/>
    <lineage>
        <taxon>unclassified sequences</taxon>
        <taxon>metagenomes</taxon>
        <taxon>ecological metagenomes</taxon>
    </lineage>
</organism>
<dbReference type="AlphaFoldDB" id="A0A382QQ61"/>
<feature type="non-terminal residue" evidence="1">
    <location>
        <position position="49"/>
    </location>
</feature>
<evidence type="ECO:0000313" key="1">
    <source>
        <dbReference type="EMBL" id="SVC87068.1"/>
    </source>
</evidence>
<reference evidence="1" key="1">
    <citation type="submission" date="2018-05" db="EMBL/GenBank/DDBJ databases">
        <authorList>
            <person name="Lanie J.A."/>
            <person name="Ng W.-L."/>
            <person name="Kazmierczak K.M."/>
            <person name="Andrzejewski T.M."/>
            <person name="Davidsen T.M."/>
            <person name="Wayne K.J."/>
            <person name="Tettelin H."/>
            <person name="Glass J.I."/>
            <person name="Rusch D."/>
            <person name="Podicherti R."/>
            <person name="Tsui H.-C.T."/>
            <person name="Winkler M.E."/>
        </authorList>
    </citation>
    <scope>NUCLEOTIDE SEQUENCE</scope>
</reference>